<dbReference type="Gene3D" id="2.60.120.10">
    <property type="entry name" value="Jelly Rolls"/>
    <property type="match status" value="1"/>
</dbReference>
<keyword evidence="3" id="KW-0804">Transcription</keyword>
<dbReference type="EMBL" id="CABL01000005">
    <property type="protein sequence ID" value="CBH74968.1"/>
    <property type="molecule type" value="Genomic_DNA"/>
</dbReference>
<dbReference type="InterPro" id="IPR036390">
    <property type="entry name" value="WH_DNA-bd_sf"/>
</dbReference>
<accession>E6PET2</accession>
<evidence type="ECO:0000259" key="5">
    <source>
        <dbReference type="PROSITE" id="PS51063"/>
    </source>
</evidence>
<dbReference type="AlphaFoldDB" id="E6PET2"/>
<dbReference type="SUPFAM" id="SSF46785">
    <property type="entry name" value="Winged helix' DNA-binding domain"/>
    <property type="match status" value="1"/>
</dbReference>
<name>E6PET2_9ZZZZ</name>
<evidence type="ECO:0000256" key="3">
    <source>
        <dbReference type="ARBA" id="ARBA00023163"/>
    </source>
</evidence>
<sequence>MHRGAKAMDTRAQNSLSRERVVLYVGAACPFSDLAVERVRRVLDEYPALTLSVRERARAHDDGVPLVATPTLLLSDGRRLTGTPSEERLHRVFSALLGKSIPMANKVWYIERNRLFHGVPREEIERFAHLFHERDYGAKEIVFSQGDLGDAIYLLKSGHVRLFRSTEDGKELTLAILGPGDVFGELALFDESRRQTFAEALDAAHICAASVDDFTRLMGHRPTLTMMVAGEMARRRREIETRIAGLAYGSVRARLQHALRHLAREHGEALEGGEVRIAVRLSHQELAQLIGTSRETCTLELGKLQLAGCLRVDDERNFIVRPDRLEPGVLDRVLGRVTGRGQK</sequence>
<evidence type="ECO:0000313" key="6">
    <source>
        <dbReference type="EMBL" id="CBH74968.1"/>
    </source>
</evidence>
<dbReference type="Pfam" id="PF00027">
    <property type="entry name" value="cNMP_binding"/>
    <property type="match status" value="1"/>
</dbReference>
<protein>
    <recommendedName>
        <fullName evidence="7">Crp/Fnr family transcriptional regulator</fullName>
    </recommendedName>
</protein>
<proteinExistence type="predicted"/>
<dbReference type="InterPro" id="IPR012318">
    <property type="entry name" value="HTH_CRP"/>
</dbReference>
<organism evidence="6">
    <name type="scientific">mine drainage metagenome</name>
    <dbReference type="NCBI Taxonomy" id="410659"/>
    <lineage>
        <taxon>unclassified sequences</taxon>
        <taxon>metagenomes</taxon>
        <taxon>ecological metagenomes</taxon>
    </lineage>
</organism>
<evidence type="ECO:0008006" key="7">
    <source>
        <dbReference type="Google" id="ProtNLM"/>
    </source>
</evidence>
<dbReference type="Gene3D" id="1.10.10.10">
    <property type="entry name" value="Winged helix-like DNA-binding domain superfamily/Winged helix DNA-binding domain"/>
    <property type="match status" value="1"/>
</dbReference>
<dbReference type="GO" id="GO:0003700">
    <property type="term" value="F:DNA-binding transcription factor activity"/>
    <property type="evidence" value="ECO:0007669"/>
    <property type="project" value="TreeGrafter"/>
</dbReference>
<dbReference type="InterPro" id="IPR036388">
    <property type="entry name" value="WH-like_DNA-bd_sf"/>
</dbReference>
<evidence type="ECO:0000256" key="2">
    <source>
        <dbReference type="ARBA" id="ARBA00023125"/>
    </source>
</evidence>
<keyword evidence="2" id="KW-0238">DNA-binding</keyword>
<dbReference type="InterPro" id="IPR014710">
    <property type="entry name" value="RmlC-like_jellyroll"/>
</dbReference>
<dbReference type="SUPFAM" id="SSF51206">
    <property type="entry name" value="cAMP-binding domain-like"/>
    <property type="match status" value="1"/>
</dbReference>
<dbReference type="GO" id="GO:0003677">
    <property type="term" value="F:DNA binding"/>
    <property type="evidence" value="ECO:0007669"/>
    <property type="project" value="UniProtKB-KW"/>
</dbReference>
<feature type="domain" description="Cyclic nucleotide-binding" evidence="4">
    <location>
        <begin position="115"/>
        <end position="235"/>
    </location>
</feature>
<gene>
    <name evidence="6" type="ORF">CARN1_0143</name>
</gene>
<dbReference type="CDD" id="cd00038">
    <property type="entry name" value="CAP_ED"/>
    <property type="match status" value="1"/>
</dbReference>
<evidence type="ECO:0000259" key="4">
    <source>
        <dbReference type="PROSITE" id="PS50042"/>
    </source>
</evidence>
<dbReference type="GO" id="GO:0005829">
    <property type="term" value="C:cytosol"/>
    <property type="evidence" value="ECO:0007669"/>
    <property type="project" value="TreeGrafter"/>
</dbReference>
<dbReference type="PROSITE" id="PS51063">
    <property type="entry name" value="HTH_CRP_2"/>
    <property type="match status" value="1"/>
</dbReference>
<dbReference type="PANTHER" id="PTHR24567:SF74">
    <property type="entry name" value="HTH-TYPE TRANSCRIPTIONAL REGULATOR ARCR"/>
    <property type="match status" value="1"/>
</dbReference>
<dbReference type="PANTHER" id="PTHR24567">
    <property type="entry name" value="CRP FAMILY TRANSCRIPTIONAL REGULATORY PROTEIN"/>
    <property type="match status" value="1"/>
</dbReference>
<evidence type="ECO:0000256" key="1">
    <source>
        <dbReference type="ARBA" id="ARBA00023015"/>
    </source>
</evidence>
<dbReference type="Pfam" id="PF13545">
    <property type="entry name" value="HTH_Crp_2"/>
    <property type="match status" value="1"/>
</dbReference>
<reference evidence="6" key="1">
    <citation type="submission" date="2009-10" db="EMBL/GenBank/DDBJ databases">
        <title>Diversity of trophic interactions inside an arsenic-rich microbial ecosystem.</title>
        <authorList>
            <person name="Bertin P.N."/>
            <person name="Heinrich-Salmeron A."/>
            <person name="Pelletier E."/>
            <person name="Goulhen-Chollet F."/>
            <person name="Arsene-Ploetze F."/>
            <person name="Gallien S."/>
            <person name="Calteau A."/>
            <person name="Vallenet D."/>
            <person name="Casiot C."/>
            <person name="Chane-Woon-Ming B."/>
            <person name="Giloteaux L."/>
            <person name="Barakat M."/>
            <person name="Bonnefoy V."/>
            <person name="Bruneel O."/>
            <person name="Chandler M."/>
            <person name="Cleiss J."/>
            <person name="Duran R."/>
            <person name="Elbaz-Poulichet F."/>
            <person name="Fonknechten N."/>
            <person name="Lauga B."/>
            <person name="Mornico D."/>
            <person name="Ortet P."/>
            <person name="Schaeffer C."/>
            <person name="Siguier P."/>
            <person name="Alexander Thil Smith A."/>
            <person name="Van Dorsselaer A."/>
            <person name="Weissenbach J."/>
            <person name="Medigue C."/>
            <person name="Le Paslier D."/>
        </authorList>
    </citation>
    <scope>NUCLEOTIDE SEQUENCE</scope>
</reference>
<dbReference type="SMART" id="SM00100">
    <property type="entry name" value="cNMP"/>
    <property type="match status" value="1"/>
</dbReference>
<dbReference type="PROSITE" id="PS50042">
    <property type="entry name" value="CNMP_BINDING_3"/>
    <property type="match status" value="1"/>
</dbReference>
<dbReference type="InterPro" id="IPR018490">
    <property type="entry name" value="cNMP-bd_dom_sf"/>
</dbReference>
<comment type="caution">
    <text evidence="6">The sequence shown here is derived from an EMBL/GenBank/DDBJ whole genome shotgun (WGS) entry which is preliminary data.</text>
</comment>
<dbReference type="InterPro" id="IPR050397">
    <property type="entry name" value="Env_Response_Regulators"/>
</dbReference>
<dbReference type="InterPro" id="IPR000595">
    <property type="entry name" value="cNMP-bd_dom"/>
</dbReference>
<keyword evidence="1" id="KW-0805">Transcription regulation</keyword>
<feature type="domain" description="HTH crp-type" evidence="5">
    <location>
        <begin position="249"/>
        <end position="323"/>
    </location>
</feature>